<evidence type="ECO:0000313" key="2">
    <source>
        <dbReference type="EMBL" id="RSU14384.1"/>
    </source>
</evidence>
<reference evidence="2 3" key="1">
    <citation type="submission" date="2017-05" db="EMBL/GenBank/DDBJ databases">
        <title>Vagococcus spp. assemblies.</title>
        <authorList>
            <person name="Gulvik C.A."/>
        </authorList>
    </citation>
    <scope>NUCLEOTIDE SEQUENCE [LARGE SCALE GENOMIC DNA]</scope>
    <source>
        <strain evidence="2 3">CCUG 51432</strain>
    </source>
</reference>
<accession>A0A430B228</accession>
<feature type="transmembrane region" description="Helical" evidence="1">
    <location>
        <begin position="9"/>
        <end position="32"/>
    </location>
</feature>
<comment type="caution">
    <text evidence="2">The sequence shown here is derived from an EMBL/GenBank/DDBJ whole genome shotgun (WGS) entry which is preliminary data.</text>
</comment>
<dbReference type="OrthoDB" id="1706970at2"/>
<protein>
    <recommendedName>
        <fullName evidence="4">QueT transporter family protein</fullName>
    </recommendedName>
</protein>
<dbReference type="EMBL" id="NGKA01000003">
    <property type="protein sequence ID" value="RSU14384.1"/>
    <property type="molecule type" value="Genomic_DNA"/>
</dbReference>
<sequence length="162" mass="18173">MQNKKTKGLLINGIVAAMYLVLTILVSPVASGPIQFRISESLNHLVVFNKKLIWGVFFGVVLYNLMFSEFGMLDVIFGGGQTLAALLITSFLKKYIKDVRWLLAANVLVFSISMGLIAWMLYVTIQAPFWLTYGWTALSEFIVMGIAAPVMYYISSRINLDF</sequence>
<keyword evidence="1" id="KW-0472">Membrane</keyword>
<dbReference type="Pfam" id="PF06177">
    <property type="entry name" value="QueT"/>
    <property type="match status" value="1"/>
</dbReference>
<organism evidence="2 3">
    <name type="scientific">Vagococcus elongatus</name>
    <dbReference type="NCBI Taxonomy" id="180344"/>
    <lineage>
        <taxon>Bacteria</taxon>
        <taxon>Bacillati</taxon>
        <taxon>Bacillota</taxon>
        <taxon>Bacilli</taxon>
        <taxon>Lactobacillales</taxon>
        <taxon>Enterococcaceae</taxon>
        <taxon>Vagococcus</taxon>
    </lineage>
</organism>
<evidence type="ECO:0000313" key="3">
    <source>
        <dbReference type="Proteomes" id="UP000287605"/>
    </source>
</evidence>
<keyword evidence="1" id="KW-0812">Transmembrane</keyword>
<name>A0A430B228_9ENTE</name>
<dbReference type="AlphaFoldDB" id="A0A430B228"/>
<feature type="transmembrane region" description="Helical" evidence="1">
    <location>
        <begin position="101"/>
        <end position="121"/>
    </location>
</feature>
<evidence type="ECO:0000256" key="1">
    <source>
        <dbReference type="SAM" id="Phobius"/>
    </source>
</evidence>
<evidence type="ECO:0008006" key="4">
    <source>
        <dbReference type="Google" id="ProtNLM"/>
    </source>
</evidence>
<keyword evidence="1" id="KW-1133">Transmembrane helix</keyword>
<dbReference type="PANTHER" id="PTHR40044">
    <property type="entry name" value="INTEGRAL MEMBRANE PROTEIN-RELATED"/>
    <property type="match status" value="1"/>
</dbReference>
<gene>
    <name evidence="2" type="ORF">CBF29_03545</name>
</gene>
<dbReference type="PANTHER" id="PTHR40044:SF1">
    <property type="entry name" value="INTEGRAL MEMBRANE PROTEIN"/>
    <property type="match status" value="1"/>
</dbReference>
<dbReference type="InterPro" id="IPR010387">
    <property type="entry name" value="QueT"/>
</dbReference>
<keyword evidence="3" id="KW-1185">Reference proteome</keyword>
<feature type="transmembrane region" description="Helical" evidence="1">
    <location>
        <begin position="133"/>
        <end position="154"/>
    </location>
</feature>
<proteinExistence type="predicted"/>
<dbReference type="RefSeq" id="WP_126807393.1">
    <property type="nucleotide sequence ID" value="NZ_NGKA01000003.1"/>
</dbReference>
<dbReference type="Proteomes" id="UP000287605">
    <property type="component" value="Unassembled WGS sequence"/>
</dbReference>
<dbReference type="PIRSF" id="PIRSF031501">
    <property type="entry name" value="QueT"/>
    <property type="match status" value="1"/>
</dbReference>